<name>A0A8J3LB96_9ACTN</name>
<evidence type="ECO:0000256" key="1">
    <source>
        <dbReference type="SAM" id="MobiDB-lite"/>
    </source>
</evidence>
<dbReference type="Proteomes" id="UP000660339">
    <property type="component" value="Unassembled WGS sequence"/>
</dbReference>
<protein>
    <submittedName>
        <fullName evidence="2">Uncharacterized protein</fullName>
    </submittedName>
</protein>
<organism evidence="2 3">
    <name type="scientific">Catellatospora methionotrophica</name>
    <dbReference type="NCBI Taxonomy" id="121620"/>
    <lineage>
        <taxon>Bacteria</taxon>
        <taxon>Bacillati</taxon>
        <taxon>Actinomycetota</taxon>
        <taxon>Actinomycetes</taxon>
        <taxon>Micromonosporales</taxon>
        <taxon>Micromonosporaceae</taxon>
        <taxon>Catellatospora</taxon>
    </lineage>
</organism>
<proteinExistence type="predicted"/>
<dbReference type="RefSeq" id="WP_166380530.1">
    <property type="nucleotide sequence ID" value="NZ_BAAATT010000011.1"/>
</dbReference>
<reference evidence="2" key="1">
    <citation type="submission" date="2021-01" db="EMBL/GenBank/DDBJ databases">
        <title>Whole genome shotgun sequence of Catellatospora methionotrophica NBRC 14553.</title>
        <authorList>
            <person name="Komaki H."/>
            <person name="Tamura T."/>
        </authorList>
    </citation>
    <scope>NUCLEOTIDE SEQUENCE</scope>
    <source>
        <strain evidence="2">NBRC 14553</strain>
    </source>
</reference>
<evidence type="ECO:0000313" key="2">
    <source>
        <dbReference type="EMBL" id="GIG11886.1"/>
    </source>
</evidence>
<feature type="region of interest" description="Disordered" evidence="1">
    <location>
        <begin position="1"/>
        <end position="22"/>
    </location>
</feature>
<sequence>MTGSTDWLNSETGAHRCPPVSSTGPFAGLIPHGVRPDRWCWGPDQGFHPRSAPHQRVQLTPAAGLLTRGHTIGVRQAVALGAAGAHADLAHAFSELDSWVPLPDAEVFARLGWSVRHLDGADDATLHAVVAGALRGVDEVLLPTSWRRPLAIAAAGTAVSAAERTWLRDACDAAYRRLTRFETGWPQPPTDRQAWWDYAAARACTALRDGDWVAAARAVTDLYGLTSPDPHQAARWLAAIGERVGV</sequence>
<feature type="compositionally biased region" description="Polar residues" evidence="1">
    <location>
        <begin position="1"/>
        <end position="12"/>
    </location>
</feature>
<comment type="caution">
    <text evidence="2">The sequence shown here is derived from an EMBL/GenBank/DDBJ whole genome shotgun (WGS) entry which is preliminary data.</text>
</comment>
<dbReference type="EMBL" id="BONJ01000001">
    <property type="protein sequence ID" value="GIG11886.1"/>
    <property type="molecule type" value="Genomic_DNA"/>
</dbReference>
<keyword evidence="3" id="KW-1185">Reference proteome</keyword>
<evidence type="ECO:0000313" key="3">
    <source>
        <dbReference type="Proteomes" id="UP000660339"/>
    </source>
</evidence>
<accession>A0A8J3LB96</accession>
<gene>
    <name evidence="2" type="ORF">Cme02nite_02180</name>
</gene>
<dbReference type="AlphaFoldDB" id="A0A8J3LB96"/>